<dbReference type="InterPro" id="IPR036249">
    <property type="entry name" value="Thioredoxin-like_sf"/>
</dbReference>
<keyword evidence="10" id="KW-1185">Reference proteome</keyword>
<dbReference type="InterPro" id="IPR037944">
    <property type="entry name" value="PRX5-like"/>
</dbReference>
<proteinExistence type="inferred from homology"/>
<dbReference type="GO" id="GO:0042744">
    <property type="term" value="P:hydrogen peroxide catabolic process"/>
    <property type="evidence" value="ECO:0007669"/>
    <property type="project" value="TreeGrafter"/>
</dbReference>
<accession>A0A2T7A1D6</accession>
<dbReference type="Proteomes" id="UP000244722">
    <property type="component" value="Unassembled WGS sequence"/>
</dbReference>
<keyword evidence="2 7" id="KW-0575">Peroxidase</keyword>
<comment type="caution">
    <text evidence="9">The sequence shown here is derived from an EMBL/GenBank/DDBJ whole genome shotgun (WGS) entry which is preliminary data.</text>
</comment>
<name>A0A2T7A1D6_TUBBO</name>
<keyword evidence="5 7" id="KW-0676">Redox-active center</keyword>
<dbReference type="OrthoDB" id="1882547at2759"/>
<dbReference type="Pfam" id="PF08534">
    <property type="entry name" value="Redoxin"/>
    <property type="match status" value="1"/>
</dbReference>
<dbReference type="Gene3D" id="3.40.30.10">
    <property type="entry name" value="Glutaredoxin"/>
    <property type="match status" value="1"/>
</dbReference>
<dbReference type="EMBL" id="NESQ01000043">
    <property type="protein sequence ID" value="PUU81541.1"/>
    <property type="molecule type" value="Genomic_DNA"/>
</dbReference>
<evidence type="ECO:0000256" key="4">
    <source>
        <dbReference type="ARBA" id="ARBA00023002"/>
    </source>
</evidence>
<evidence type="ECO:0000256" key="1">
    <source>
        <dbReference type="ARBA" id="ARBA00010505"/>
    </source>
</evidence>
<evidence type="ECO:0000256" key="3">
    <source>
        <dbReference type="ARBA" id="ARBA00022862"/>
    </source>
</evidence>
<dbReference type="InterPro" id="IPR013766">
    <property type="entry name" value="Thioredoxin_domain"/>
</dbReference>
<dbReference type="SUPFAM" id="SSF52833">
    <property type="entry name" value="Thioredoxin-like"/>
    <property type="match status" value="1"/>
</dbReference>
<evidence type="ECO:0000256" key="7">
    <source>
        <dbReference type="RuleBase" id="RU366011"/>
    </source>
</evidence>
<dbReference type="GO" id="GO:0034599">
    <property type="term" value="P:cellular response to oxidative stress"/>
    <property type="evidence" value="ECO:0007669"/>
    <property type="project" value="InterPro"/>
</dbReference>
<dbReference type="PANTHER" id="PTHR10430">
    <property type="entry name" value="PEROXIREDOXIN"/>
    <property type="match status" value="1"/>
</dbReference>
<dbReference type="AlphaFoldDB" id="A0A2T7A1D6"/>
<protein>
    <submittedName>
        <fullName evidence="9">Redoxin-domain-containing protein</fullName>
    </submittedName>
</protein>
<evidence type="ECO:0000259" key="8">
    <source>
        <dbReference type="PROSITE" id="PS51352"/>
    </source>
</evidence>
<dbReference type="GO" id="GO:0008379">
    <property type="term" value="F:thioredoxin peroxidase activity"/>
    <property type="evidence" value="ECO:0007669"/>
    <property type="project" value="InterPro"/>
</dbReference>
<comment type="similarity">
    <text evidence="1 7">Belongs to the peroxiredoxin family. Prx5 subfamily.</text>
</comment>
<dbReference type="PANTHER" id="PTHR10430:SF39">
    <property type="entry name" value="PEROXISOMAL MEMBRANE ASSOCIATED PROTEIN 20"/>
    <property type="match status" value="1"/>
</dbReference>
<evidence type="ECO:0000313" key="9">
    <source>
        <dbReference type="EMBL" id="PUU81541.1"/>
    </source>
</evidence>
<organism evidence="9 10">
    <name type="scientific">Tuber borchii</name>
    <name type="common">White truffle</name>
    <dbReference type="NCBI Taxonomy" id="42251"/>
    <lineage>
        <taxon>Eukaryota</taxon>
        <taxon>Fungi</taxon>
        <taxon>Dikarya</taxon>
        <taxon>Ascomycota</taxon>
        <taxon>Pezizomycotina</taxon>
        <taxon>Pezizomycetes</taxon>
        <taxon>Pezizales</taxon>
        <taxon>Tuberaceae</taxon>
        <taxon>Tuber</taxon>
    </lineage>
</organism>
<evidence type="ECO:0000256" key="2">
    <source>
        <dbReference type="ARBA" id="ARBA00022559"/>
    </source>
</evidence>
<dbReference type="InterPro" id="IPR013740">
    <property type="entry name" value="Redoxin"/>
</dbReference>
<dbReference type="STRING" id="42251.A0A2T7A1D6"/>
<sequence length="189" mass="20498">MFSPLRFRTAALPIARRRLSTTSIRGFHASPGAYIKVGDPVPSVQLREDTPGKKVSLAEELQGKKKALILGVPGAFSPACSAAHIAKYIEAKVDVPTYVVAINDPFVTKAWKDSLISHDDETFRFLADPSSEFTDAVGMKFDATAIFGGPRSRRYALIVEDGKVSKMFAEPDNTGVSVTSADNILPELR</sequence>
<gene>
    <name evidence="9" type="ORF">B9Z19DRAFT_971423</name>
</gene>
<dbReference type="PROSITE" id="PS51352">
    <property type="entry name" value="THIOREDOXIN_2"/>
    <property type="match status" value="1"/>
</dbReference>
<feature type="active site" description="Cysteine sulfenic acid (-SOH) intermediate" evidence="6">
    <location>
        <position position="80"/>
    </location>
</feature>
<dbReference type="GO" id="GO:0045454">
    <property type="term" value="P:cell redox homeostasis"/>
    <property type="evidence" value="ECO:0007669"/>
    <property type="project" value="TreeGrafter"/>
</dbReference>
<evidence type="ECO:0000313" key="10">
    <source>
        <dbReference type="Proteomes" id="UP000244722"/>
    </source>
</evidence>
<keyword evidence="4 7" id="KW-0560">Oxidoreductase</keyword>
<evidence type="ECO:0000256" key="5">
    <source>
        <dbReference type="ARBA" id="ARBA00023284"/>
    </source>
</evidence>
<reference evidence="9 10" key="1">
    <citation type="submission" date="2017-04" db="EMBL/GenBank/DDBJ databases">
        <title>Draft genome sequence of Tuber borchii Vittad., a whitish edible truffle.</title>
        <authorList>
            <consortium name="DOE Joint Genome Institute"/>
            <person name="Murat C."/>
            <person name="Kuo A."/>
            <person name="Barry K.W."/>
            <person name="Clum A."/>
            <person name="Dockter R.B."/>
            <person name="Fauchery L."/>
            <person name="Iotti M."/>
            <person name="Kohler A."/>
            <person name="Labutti K."/>
            <person name="Lindquist E.A."/>
            <person name="Lipzen A."/>
            <person name="Ohm R.A."/>
            <person name="Wang M."/>
            <person name="Grigoriev I.V."/>
            <person name="Zambonelli A."/>
            <person name="Martin F.M."/>
        </authorList>
    </citation>
    <scope>NUCLEOTIDE SEQUENCE [LARGE SCALE GENOMIC DNA]</scope>
    <source>
        <strain evidence="9 10">Tbo3840</strain>
    </source>
</reference>
<dbReference type="CDD" id="cd03013">
    <property type="entry name" value="PRX5_like"/>
    <property type="match status" value="1"/>
</dbReference>
<dbReference type="GO" id="GO:0005829">
    <property type="term" value="C:cytosol"/>
    <property type="evidence" value="ECO:0007669"/>
    <property type="project" value="TreeGrafter"/>
</dbReference>
<feature type="domain" description="Thioredoxin" evidence="8">
    <location>
        <begin position="35"/>
        <end position="189"/>
    </location>
</feature>
<dbReference type="GO" id="GO:0005739">
    <property type="term" value="C:mitochondrion"/>
    <property type="evidence" value="ECO:0007669"/>
    <property type="project" value="TreeGrafter"/>
</dbReference>
<keyword evidence="3 7" id="KW-0049">Antioxidant</keyword>
<dbReference type="GO" id="GO:0005777">
    <property type="term" value="C:peroxisome"/>
    <property type="evidence" value="ECO:0007669"/>
    <property type="project" value="TreeGrafter"/>
</dbReference>
<evidence type="ECO:0000256" key="6">
    <source>
        <dbReference type="PIRSR" id="PIRSR637944-1"/>
    </source>
</evidence>
<comment type="function">
    <text evidence="7">Thiol-specific peroxidase that catalyzes the reduction of hydrogen peroxide and organic hydroperoxides to water and alcohols, respectively. Plays a role in cell protection against oxidative stress by detoxifying peroxides.</text>
</comment>